<evidence type="ECO:0000313" key="2">
    <source>
        <dbReference type="EMBL" id="KAJ7726880.1"/>
    </source>
</evidence>
<protein>
    <submittedName>
        <fullName evidence="2">Uncharacterized protein</fullName>
    </submittedName>
</protein>
<reference evidence="2" key="1">
    <citation type="submission" date="2023-03" db="EMBL/GenBank/DDBJ databases">
        <title>Massive genome expansion in bonnet fungi (Mycena s.s.) driven by repeated elements and novel gene families across ecological guilds.</title>
        <authorList>
            <consortium name="Lawrence Berkeley National Laboratory"/>
            <person name="Harder C.B."/>
            <person name="Miyauchi S."/>
            <person name="Viragh M."/>
            <person name="Kuo A."/>
            <person name="Thoen E."/>
            <person name="Andreopoulos B."/>
            <person name="Lu D."/>
            <person name="Skrede I."/>
            <person name="Drula E."/>
            <person name="Henrissat B."/>
            <person name="Morin E."/>
            <person name="Kohler A."/>
            <person name="Barry K."/>
            <person name="LaButti K."/>
            <person name="Morin E."/>
            <person name="Salamov A."/>
            <person name="Lipzen A."/>
            <person name="Mereny Z."/>
            <person name="Hegedus B."/>
            <person name="Baldrian P."/>
            <person name="Stursova M."/>
            <person name="Weitz H."/>
            <person name="Taylor A."/>
            <person name="Grigoriev I.V."/>
            <person name="Nagy L.G."/>
            <person name="Martin F."/>
            <person name="Kauserud H."/>
        </authorList>
    </citation>
    <scope>NUCLEOTIDE SEQUENCE</scope>
    <source>
        <strain evidence="2">CBHHK182m</strain>
    </source>
</reference>
<dbReference type="Proteomes" id="UP001215598">
    <property type="component" value="Unassembled WGS sequence"/>
</dbReference>
<gene>
    <name evidence="2" type="ORF">B0H16DRAFT_260469</name>
</gene>
<name>A0AAD7HRT7_9AGAR</name>
<keyword evidence="1" id="KW-0472">Membrane</keyword>
<evidence type="ECO:0000256" key="1">
    <source>
        <dbReference type="SAM" id="Phobius"/>
    </source>
</evidence>
<comment type="caution">
    <text evidence="2">The sequence shown here is derived from an EMBL/GenBank/DDBJ whole genome shotgun (WGS) entry which is preliminary data.</text>
</comment>
<dbReference type="EMBL" id="JARKIB010000183">
    <property type="protein sequence ID" value="KAJ7726880.1"/>
    <property type="molecule type" value="Genomic_DNA"/>
</dbReference>
<feature type="transmembrane region" description="Helical" evidence="1">
    <location>
        <begin position="38"/>
        <end position="56"/>
    </location>
</feature>
<keyword evidence="1" id="KW-0812">Transmembrane</keyword>
<keyword evidence="1" id="KW-1133">Transmembrane helix</keyword>
<keyword evidence="3" id="KW-1185">Reference proteome</keyword>
<organism evidence="2 3">
    <name type="scientific">Mycena metata</name>
    <dbReference type="NCBI Taxonomy" id="1033252"/>
    <lineage>
        <taxon>Eukaryota</taxon>
        <taxon>Fungi</taxon>
        <taxon>Dikarya</taxon>
        <taxon>Basidiomycota</taxon>
        <taxon>Agaricomycotina</taxon>
        <taxon>Agaricomycetes</taxon>
        <taxon>Agaricomycetidae</taxon>
        <taxon>Agaricales</taxon>
        <taxon>Marasmiineae</taxon>
        <taxon>Mycenaceae</taxon>
        <taxon>Mycena</taxon>
    </lineage>
</organism>
<evidence type="ECO:0000313" key="3">
    <source>
        <dbReference type="Proteomes" id="UP001215598"/>
    </source>
</evidence>
<dbReference type="AlphaFoldDB" id="A0AAD7HRT7"/>
<accession>A0AAD7HRT7</accession>
<proteinExistence type="predicted"/>
<sequence>MHTFHRKHLYMSELVLQFLPLVLAPLAALVPNGVQRYIILALVALSFGAFVVKPNLPSIRMKKLKQFVEETVEIHAVAIKELEKHPRFVTETSLRLAQLKLSESSLRSKMLSSKDVKWRECARHLRGLSCNISECQRNAQDIQTAIQMALECTRQRRYTEDIAHRRTTLDTSFLNPSTSKLLQCLFRG</sequence>